<keyword evidence="4" id="KW-0862">Zinc</keyword>
<dbReference type="InterPro" id="IPR010666">
    <property type="entry name" value="Znf_GRF"/>
</dbReference>
<dbReference type="SUPFAM" id="SSF57756">
    <property type="entry name" value="Retrovirus zinc finger-like domains"/>
    <property type="match status" value="2"/>
</dbReference>
<feature type="compositionally biased region" description="Polar residues" evidence="6">
    <location>
        <begin position="176"/>
        <end position="186"/>
    </location>
</feature>
<dbReference type="Gene3D" id="4.10.60.10">
    <property type="entry name" value="Zinc finger, CCHC-type"/>
    <property type="match status" value="2"/>
</dbReference>
<feature type="region of interest" description="Disordered" evidence="6">
    <location>
        <begin position="156"/>
        <end position="186"/>
    </location>
</feature>
<feature type="compositionally biased region" description="Polar residues" evidence="6">
    <location>
        <begin position="86"/>
        <end position="98"/>
    </location>
</feature>
<dbReference type="GO" id="GO:0008270">
    <property type="term" value="F:zinc ion binding"/>
    <property type="evidence" value="ECO:0007669"/>
    <property type="project" value="UniProtKB-KW"/>
</dbReference>
<feature type="compositionally biased region" description="Low complexity" evidence="6">
    <location>
        <begin position="102"/>
        <end position="114"/>
    </location>
</feature>
<dbReference type="EMBL" id="NHYE01004684">
    <property type="protein sequence ID" value="PPQ82932.1"/>
    <property type="molecule type" value="Genomic_DNA"/>
</dbReference>
<dbReference type="SMART" id="SM00343">
    <property type="entry name" value="ZnF_C2HC"/>
    <property type="match status" value="2"/>
</dbReference>
<feature type="region of interest" description="Disordered" evidence="6">
    <location>
        <begin position="278"/>
        <end position="321"/>
    </location>
</feature>
<keyword evidence="1" id="KW-0507">mRNA processing</keyword>
<dbReference type="PANTHER" id="PTHR33680:SF1">
    <property type="entry name" value="OS05G0489500 PROTEIN"/>
    <property type="match status" value="1"/>
</dbReference>
<feature type="domain" description="CCHC-type" evidence="7">
    <location>
        <begin position="195"/>
        <end position="210"/>
    </location>
</feature>
<dbReference type="InterPro" id="IPR001878">
    <property type="entry name" value="Znf_CCHC"/>
</dbReference>
<dbReference type="InParanoid" id="A0A409WWP5"/>
<feature type="compositionally biased region" description="Basic residues" evidence="6">
    <location>
        <begin position="301"/>
        <end position="313"/>
    </location>
</feature>
<dbReference type="PROSITE" id="PS51999">
    <property type="entry name" value="ZF_GRF"/>
    <property type="match status" value="2"/>
</dbReference>
<dbReference type="GO" id="GO:0003676">
    <property type="term" value="F:nucleic acid binding"/>
    <property type="evidence" value="ECO:0007669"/>
    <property type="project" value="InterPro"/>
</dbReference>
<dbReference type="AlphaFoldDB" id="A0A409WWP5"/>
<evidence type="ECO:0000256" key="2">
    <source>
        <dbReference type="ARBA" id="ARBA00022723"/>
    </source>
</evidence>
<feature type="domain" description="CCHC-type" evidence="7">
    <location>
        <begin position="234"/>
        <end position="249"/>
    </location>
</feature>
<proteinExistence type="predicted"/>
<reference evidence="9 10" key="1">
    <citation type="journal article" date="2018" name="Evol. Lett.">
        <title>Horizontal gene cluster transfer increased hallucinogenic mushroom diversity.</title>
        <authorList>
            <person name="Reynolds H.T."/>
            <person name="Vijayakumar V."/>
            <person name="Gluck-Thaler E."/>
            <person name="Korotkin H.B."/>
            <person name="Matheny P.B."/>
            <person name="Slot J.C."/>
        </authorList>
    </citation>
    <scope>NUCLEOTIDE SEQUENCE [LARGE SCALE GENOMIC DNA]</scope>
    <source>
        <strain evidence="9 10">SRW20</strain>
    </source>
</reference>
<evidence type="ECO:0008006" key="11">
    <source>
        <dbReference type="Google" id="ProtNLM"/>
    </source>
</evidence>
<evidence type="ECO:0000256" key="1">
    <source>
        <dbReference type="ARBA" id="ARBA00022664"/>
    </source>
</evidence>
<feature type="region of interest" description="Disordered" evidence="6">
    <location>
        <begin position="83"/>
        <end position="118"/>
    </location>
</feature>
<protein>
    <recommendedName>
        <fullName evidence="11">CCHC-type domain-containing protein</fullName>
    </recommendedName>
</protein>
<dbReference type="InterPro" id="IPR036875">
    <property type="entry name" value="Znf_CCHC_sf"/>
</dbReference>
<keyword evidence="2" id="KW-0479">Metal-binding</keyword>
<feature type="domain" description="GRF-type" evidence="8">
    <location>
        <begin position="42"/>
        <end position="81"/>
    </location>
</feature>
<accession>A0A409WWP5</accession>
<dbReference type="Proteomes" id="UP000284706">
    <property type="component" value="Unassembled WGS sequence"/>
</dbReference>
<evidence type="ECO:0000256" key="6">
    <source>
        <dbReference type="SAM" id="MobiDB-lite"/>
    </source>
</evidence>
<dbReference type="PANTHER" id="PTHR33680">
    <property type="entry name" value="OS07G0190500 PROTEIN"/>
    <property type="match status" value="1"/>
</dbReference>
<dbReference type="Pfam" id="PF06839">
    <property type="entry name" value="Zn_ribbon_GRF"/>
    <property type="match status" value="2"/>
</dbReference>
<sequence length="321" mass="33314">MNTAASTPSSTVSSSALASTSTSAAASSWSRGASASDNVVKCECGVPAAERTVTRETTSKGKKFWTCPRGVCSFFQWMEDGLPGSATGNGPRTSSSSVPAKRSYSSTRDTSSSDGPKRMCKCSEEAVQLTVQKEGANKGRKFWKCKKGDNGSCGFFEWDDQPPQNAGPSNRPGGMSSRTQSMNSTGGAGSSTDVCFKCDQTGHWASACPNGDNASNKRARSFGTNANTPSDAECFKCHQLGHYSSACPNGGTSYGGGGTGKSTFAGNDSSGNTCFKCECPQDNTTTSKRGRGRGGGGTSSRSKRGRGGSRKKSTFAAADEW</sequence>
<dbReference type="STRING" id="231916.A0A409WWP5"/>
<organism evidence="9 10">
    <name type="scientific">Gymnopilus dilepis</name>
    <dbReference type="NCBI Taxonomy" id="231916"/>
    <lineage>
        <taxon>Eukaryota</taxon>
        <taxon>Fungi</taxon>
        <taxon>Dikarya</taxon>
        <taxon>Basidiomycota</taxon>
        <taxon>Agaricomycotina</taxon>
        <taxon>Agaricomycetes</taxon>
        <taxon>Agaricomycetidae</taxon>
        <taxon>Agaricales</taxon>
        <taxon>Agaricineae</taxon>
        <taxon>Hymenogastraceae</taxon>
        <taxon>Gymnopilus</taxon>
    </lineage>
</organism>
<gene>
    <name evidence="9" type="ORF">CVT26_005039</name>
</gene>
<feature type="domain" description="GRF-type" evidence="8">
    <location>
        <begin position="120"/>
        <end position="162"/>
    </location>
</feature>
<evidence type="ECO:0000256" key="3">
    <source>
        <dbReference type="ARBA" id="ARBA00022771"/>
    </source>
</evidence>
<evidence type="ECO:0000313" key="9">
    <source>
        <dbReference type="EMBL" id="PPQ82932.1"/>
    </source>
</evidence>
<evidence type="ECO:0000259" key="7">
    <source>
        <dbReference type="PROSITE" id="PS50158"/>
    </source>
</evidence>
<dbReference type="OrthoDB" id="2527451at2759"/>
<comment type="caution">
    <text evidence="9">The sequence shown here is derived from an EMBL/GenBank/DDBJ whole genome shotgun (WGS) entry which is preliminary data.</text>
</comment>
<dbReference type="PROSITE" id="PS50158">
    <property type="entry name" value="ZF_CCHC"/>
    <property type="match status" value="2"/>
</dbReference>
<evidence type="ECO:0000313" key="10">
    <source>
        <dbReference type="Proteomes" id="UP000284706"/>
    </source>
</evidence>
<evidence type="ECO:0000259" key="8">
    <source>
        <dbReference type="PROSITE" id="PS51999"/>
    </source>
</evidence>
<keyword evidence="10" id="KW-1185">Reference proteome</keyword>
<evidence type="ECO:0000256" key="5">
    <source>
        <dbReference type="PROSITE-ProRule" id="PRU00047"/>
    </source>
</evidence>
<dbReference type="GO" id="GO:0006397">
    <property type="term" value="P:mRNA processing"/>
    <property type="evidence" value="ECO:0007669"/>
    <property type="project" value="UniProtKB-KW"/>
</dbReference>
<name>A0A409WWP5_9AGAR</name>
<evidence type="ECO:0000256" key="4">
    <source>
        <dbReference type="ARBA" id="ARBA00022833"/>
    </source>
</evidence>
<keyword evidence="3 5" id="KW-0863">Zinc-finger</keyword>
<dbReference type="Pfam" id="PF00098">
    <property type="entry name" value="zf-CCHC"/>
    <property type="match status" value="2"/>
</dbReference>